<reference evidence="1 2" key="1">
    <citation type="submission" date="2015-10" db="EMBL/GenBank/DDBJ databases">
        <title>Genome analyses suggest a sexual origin of heterokaryosis in a supposedly ancient asexual fungus.</title>
        <authorList>
            <person name="Ropars J."/>
            <person name="Sedzielewska K."/>
            <person name="Noel J."/>
            <person name="Charron P."/>
            <person name="Farinelli L."/>
            <person name="Marton T."/>
            <person name="Kruger M."/>
            <person name="Pelin A."/>
            <person name="Brachmann A."/>
            <person name="Corradi N."/>
        </authorList>
    </citation>
    <scope>NUCLEOTIDE SEQUENCE [LARGE SCALE GENOMIC DNA]</scope>
    <source>
        <strain evidence="1 2">A4</strain>
    </source>
</reference>
<dbReference type="VEuPathDB" id="FungiDB:FUN_014839"/>
<dbReference type="VEuPathDB" id="FungiDB:RhiirA1_536235"/>
<dbReference type="EMBL" id="LLXI01000217">
    <property type="protein sequence ID" value="PKY42795.1"/>
    <property type="molecule type" value="Genomic_DNA"/>
</dbReference>
<dbReference type="Proteomes" id="UP000234323">
    <property type="component" value="Unassembled WGS sequence"/>
</dbReference>
<name>A0A2I1G833_9GLOM</name>
<sequence length="212" mass="24006">MSSLPLNKNLHIINNPFFGKCIDLQSLTPISECLLGLVNSGGGIESNEWYTASSKRTLFLIIFIRYIYFYELKEDKILCAGLINISRDQTSAAGHVIDIDRTLIPNETIECLHTWPSDDDIKEVIRIGYNEARALANYLEINNCTSNSIQQQISYNETSLDNNTNASEIIDNEDDQDQNLGTAAFEVFCLLLDESDNYKEITEENKMTNSIF</sequence>
<evidence type="ECO:0000313" key="1">
    <source>
        <dbReference type="EMBL" id="PKY42795.1"/>
    </source>
</evidence>
<proteinExistence type="predicted"/>
<protein>
    <submittedName>
        <fullName evidence="1">Uncharacterized protein</fullName>
    </submittedName>
</protein>
<organism evidence="1 2">
    <name type="scientific">Rhizophagus irregularis</name>
    <dbReference type="NCBI Taxonomy" id="588596"/>
    <lineage>
        <taxon>Eukaryota</taxon>
        <taxon>Fungi</taxon>
        <taxon>Fungi incertae sedis</taxon>
        <taxon>Mucoromycota</taxon>
        <taxon>Glomeromycotina</taxon>
        <taxon>Glomeromycetes</taxon>
        <taxon>Glomerales</taxon>
        <taxon>Glomeraceae</taxon>
        <taxon>Rhizophagus</taxon>
    </lineage>
</organism>
<dbReference type="AlphaFoldDB" id="A0A2I1G833"/>
<evidence type="ECO:0000313" key="2">
    <source>
        <dbReference type="Proteomes" id="UP000234323"/>
    </source>
</evidence>
<accession>A0A2I1G833</accession>
<keyword evidence="2" id="KW-1185">Reference proteome</keyword>
<gene>
    <name evidence="1" type="ORF">RhiirA4_456654</name>
</gene>
<dbReference type="VEuPathDB" id="FungiDB:RhiirFUN_012014"/>
<comment type="caution">
    <text evidence="1">The sequence shown here is derived from an EMBL/GenBank/DDBJ whole genome shotgun (WGS) entry which is preliminary data.</text>
</comment>